<proteinExistence type="predicted"/>
<dbReference type="Proteomes" id="UP001176940">
    <property type="component" value="Unassembled WGS sequence"/>
</dbReference>
<sequence length="93" mass="10780">MINTYLPIPRDLTFSIANGIRIMVDHYKSLGTIVINLTEFLVNLHPDLRWVSRNYLLVTLDVNSLYTSIEHTIGIWAIQQFLENTTLFSDDLK</sequence>
<evidence type="ECO:0000313" key="2">
    <source>
        <dbReference type="Proteomes" id="UP001176940"/>
    </source>
</evidence>
<organism evidence="1 2">
    <name type="scientific">Ranitomeya imitator</name>
    <name type="common">mimic poison frog</name>
    <dbReference type="NCBI Taxonomy" id="111125"/>
    <lineage>
        <taxon>Eukaryota</taxon>
        <taxon>Metazoa</taxon>
        <taxon>Chordata</taxon>
        <taxon>Craniata</taxon>
        <taxon>Vertebrata</taxon>
        <taxon>Euteleostomi</taxon>
        <taxon>Amphibia</taxon>
        <taxon>Batrachia</taxon>
        <taxon>Anura</taxon>
        <taxon>Neobatrachia</taxon>
        <taxon>Hyloidea</taxon>
        <taxon>Dendrobatidae</taxon>
        <taxon>Dendrobatinae</taxon>
        <taxon>Ranitomeya</taxon>
    </lineage>
</organism>
<gene>
    <name evidence="1" type="ORF">RIMI_LOCUS19183378</name>
</gene>
<dbReference type="EMBL" id="CAUEEQ010060582">
    <property type="protein sequence ID" value="CAJ0964407.1"/>
    <property type="molecule type" value="Genomic_DNA"/>
</dbReference>
<evidence type="ECO:0008006" key="3">
    <source>
        <dbReference type="Google" id="ProtNLM"/>
    </source>
</evidence>
<evidence type="ECO:0000313" key="1">
    <source>
        <dbReference type="EMBL" id="CAJ0964407.1"/>
    </source>
</evidence>
<protein>
    <recommendedName>
        <fullName evidence="3">Reverse transcriptase domain-containing protein</fullName>
    </recommendedName>
</protein>
<reference evidence="1" key="1">
    <citation type="submission" date="2023-07" db="EMBL/GenBank/DDBJ databases">
        <authorList>
            <person name="Stuckert A."/>
        </authorList>
    </citation>
    <scope>NUCLEOTIDE SEQUENCE</scope>
</reference>
<comment type="caution">
    <text evidence="1">The sequence shown here is derived from an EMBL/GenBank/DDBJ whole genome shotgun (WGS) entry which is preliminary data.</text>
</comment>
<accession>A0ABN9MGF4</accession>
<name>A0ABN9MGF4_9NEOB</name>
<keyword evidence="2" id="KW-1185">Reference proteome</keyword>